<keyword evidence="3" id="KW-1185">Reference proteome</keyword>
<sequence>MDEVAITWQIQDTYPTVHTVVASGGTFFFVGEKGHRFPFATLLTSDEYDAFSNLTRPGVFRRNVSVSKETSQTLFATVIVALNYTALDRVMPPIIASIEIKDVTPKEVG</sequence>
<reference evidence="3" key="1">
    <citation type="submission" date="2019-08" db="EMBL/GenBank/DDBJ databases">
        <title>Limnoglobus roseus gen. nov., sp. nov., a novel freshwater planctomycete with a giant genome from the family Gemmataceae.</title>
        <authorList>
            <person name="Kulichevskaya I.S."/>
            <person name="Naumoff D.G."/>
            <person name="Miroshnikov K."/>
            <person name="Ivanova A."/>
            <person name="Philippov D.A."/>
            <person name="Hakobyan A."/>
            <person name="Rijpstra I.C."/>
            <person name="Sinninghe Damste J.S."/>
            <person name="Liesack W."/>
            <person name="Dedysh S.N."/>
        </authorList>
    </citation>
    <scope>NUCLEOTIDE SEQUENCE [LARGE SCALE GENOMIC DNA]</scope>
    <source>
        <strain evidence="3">PX52</strain>
    </source>
</reference>
<dbReference type="AlphaFoldDB" id="A0A5C1AA66"/>
<gene>
    <name evidence="2" type="ORF">PX52LOC_02005</name>
</gene>
<evidence type="ECO:0000313" key="3">
    <source>
        <dbReference type="Proteomes" id="UP000324974"/>
    </source>
</evidence>
<dbReference type="RefSeq" id="WP_149109943.1">
    <property type="nucleotide sequence ID" value="NZ_CP042425.1"/>
</dbReference>
<protein>
    <recommendedName>
        <fullName evidence="1">DUF6194 domain-containing protein</fullName>
    </recommendedName>
</protein>
<feature type="domain" description="DUF6194" evidence="1">
    <location>
        <begin position="1"/>
        <end position="92"/>
    </location>
</feature>
<dbReference type="OrthoDB" id="9783727at2"/>
<dbReference type="Proteomes" id="UP000324974">
    <property type="component" value="Chromosome"/>
</dbReference>
<name>A0A5C1AA66_9BACT</name>
<dbReference type="Pfam" id="PF19694">
    <property type="entry name" value="DUF6194"/>
    <property type="match status" value="1"/>
</dbReference>
<organism evidence="2 3">
    <name type="scientific">Limnoglobus roseus</name>
    <dbReference type="NCBI Taxonomy" id="2598579"/>
    <lineage>
        <taxon>Bacteria</taxon>
        <taxon>Pseudomonadati</taxon>
        <taxon>Planctomycetota</taxon>
        <taxon>Planctomycetia</taxon>
        <taxon>Gemmatales</taxon>
        <taxon>Gemmataceae</taxon>
        <taxon>Limnoglobus</taxon>
    </lineage>
</organism>
<proteinExistence type="predicted"/>
<evidence type="ECO:0000259" key="1">
    <source>
        <dbReference type="Pfam" id="PF19694"/>
    </source>
</evidence>
<dbReference type="InterPro" id="IPR045676">
    <property type="entry name" value="DUF6194"/>
</dbReference>
<accession>A0A5C1AA66</accession>
<dbReference type="KEGG" id="lrs:PX52LOC_02005"/>
<dbReference type="EMBL" id="CP042425">
    <property type="protein sequence ID" value="QEL15097.1"/>
    <property type="molecule type" value="Genomic_DNA"/>
</dbReference>
<evidence type="ECO:0000313" key="2">
    <source>
        <dbReference type="EMBL" id="QEL15097.1"/>
    </source>
</evidence>